<organism evidence="5">
    <name type="scientific">uncultured Thiotrichaceae bacterium</name>
    <dbReference type="NCBI Taxonomy" id="298394"/>
    <lineage>
        <taxon>Bacteria</taxon>
        <taxon>Pseudomonadati</taxon>
        <taxon>Pseudomonadota</taxon>
        <taxon>Gammaproteobacteria</taxon>
        <taxon>Thiotrichales</taxon>
        <taxon>Thiotrichaceae</taxon>
        <taxon>environmental samples</taxon>
    </lineage>
</organism>
<dbReference type="PANTHER" id="PTHR42646:SF2">
    <property type="entry name" value="5'-3' EXONUCLEASE FAMILY PROTEIN"/>
    <property type="match status" value="1"/>
</dbReference>
<dbReference type="Pfam" id="PF01367">
    <property type="entry name" value="5_3_exonuc"/>
    <property type="match status" value="1"/>
</dbReference>
<dbReference type="InterPro" id="IPR029060">
    <property type="entry name" value="PIN-like_dom_sf"/>
</dbReference>
<protein>
    <submittedName>
        <fullName evidence="5">DNA polymerase I (EC)</fullName>
        <ecNumber evidence="5">2.7.7.7</ecNumber>
    </submittedName>
</protein>
<dbReference type="InterPro" id="IPR020046">
    <property type="entry name" value="5-3_exonucl_a-hlix_arch_N"/>
</dbReference>
<dbReference type="AlphaFoldDB" id="A0A6S6SCG0"/>
<dbReference type="InterPro" id="IPR038969">
    <property type="entry name" value="FEN"/>
</dbReference>
<keyword evidence="3" id="KW-0238">DNA-binding</keyword>
<dbReference type="Pfam" id="PF02739">
    <property type="entry name" value="5_3_exonuc_N"/>
    <property type="match status" value="1"/>
</dbReference>
<reference evidence="5" key="1">
    <citation type="submission" date="2020-01" db="EMBL/GenBank/DDBJ databases">
        <authorList>
            <person name="Meier V. D."/>
            <person name="Meier V D."/>
        </authorList>
    </citation>
    <scope>NUCLEOTIDE SEQUENCE</scope>
    <source>
        <strain evidence="5">HLG_WM_MAG_08</strain>
    </source>
</reference>
<gene>
    <name evidence="5" type="ORF">HELGO_WM77165</name>
</gene>
<evidence type="ECO:0000313" key="5">
    <source>
        <dbReference type="EMBL" id="CAA6805375.1"/>
    </source>
</evidence>
<dbReference type="PANTHER" id="PTHR42646">
    <property type="entry name" value="FLAP ENDONUCLEASE XNI"/>
    <property type="match status" value="1"/>
</dbReference>
<dbReference type="EMBL" id="CACVAV010000084">
    <property type="protein sequence ID" value="CAA6805375.1"/>
    <property type="molecule type" value="Genomic_DNA"/>
</dbReference>
<keyword evidence="2" id="KW-0378">Hydrolase</keyword>
<dbReference type="GO" id="GO:0008409">
    <property type="term" value="F:5'-3' exonuclease activity"/>
    <property type="evidence" value="ECO:0007669"/>
    <property type="project" value="InterPro"/>
</dbReference>
<sequence>MSNPLLSRHSGERVWLVDSSIYVFRAWFVKGHIPYDRKHHPINATQGFLRFLYAFLYDQQPEKLAFAFDISLQTSKRRDIYPAYKANRDPAPSELKYQFQLCRDFIDALGIVQAASPHYEADDLIGSWAEQQRTTNNQIVILSGDKDLAQLVKNDDLWWDYGRRKPLHDGGIKSEFGVWPQQLADQLAIAGDKVDNIPGIPGVGMATAAKLLKRFGDIKGLLKNTDLIAQMQVRGAKRLEGLVKEHQEQVLLSRQLTGIDCQVNDLPENLSRRPK</sequence>
<feature type="non-terminal residue" evidence="5">
    <location>
        <position position="275"/>
    </location>
</feature>
<dbReference type="InterPro" id="IPR002421">
    <property type="entry name" value="5-3_exonuclease"/>
</dbReference>
<keyword evidence="5" id="KW-0548">Nucleotidyltransferase</keyword>
<evidence type="ECO:0000256" key="1">
    <source>
        <dbReference type="ARBA" id="ARBA00022722"/>
    </source>
</evidence>
<dbReference type="SMART" id="SM00279">
    <property type="entry name" value="HhH2"/>
    <property type="match status" value="1"/>
</dbReference>
<dbReference type="FunFam" id="1.10.150.20:FF:000003">
    <property type="entry name" value="DNA polymerase I"/>
    <property type="match status" value="1"/>
</dbReference>
<dbReference type="SMART" id="SM00475">
    <property type="entry name" value="53EXOc"/>
    <property type="match status" value="1"/>
</dbReference>
<dbReference type="InterPro" id="IPR020045">
    <property type="entry name" value="DNA_polI_H3TH"/>
</dbReference>
<dbReference type="CDD" id="cd09898">
    <property type="entry name" value="H3TH_53EXO"/>
    <property type="match status" value="1"/>
</dbReference>
<dbReference type="InterPro" id="IPR008918">
    <property type="entry name" value="HhH2"/>
</dbReference>
<keyword evidence="1" id="KW-0540">Nuclease</keyword>
<evidence type="ECO:0000256" key="2">
    <source>
        <dbReference type="ARBA" id="ARBA00022801"/>
    </source>
</evidence>
<dbReference type="InterPro" id="IPR036279">
    <property type="entry name" value="5-3_exonuclease_C_sf"/>
</dbReference>
<name>A0A6S6SCG0_9GAMM</name>
<accession>A0A6S6SCG0</accession>
<keyword evidence="5" id="KW-0808">Transferase</keyword>
<dbReference type="Gene3D" id="1.10.150.20">
    <property type="entry name" value="5' to 3' exonuclease, C-terminal subdomain"/>
    <property type="match status" value="1"/>
</dbReference>
<dbReference type="EC" id="2.7.7.7" evidence="5"/>
<dbReference type="GO" id="GO:0017108">
    <property type="term" value="F:5'-flap endonuclease activity"/>
    <property type="evidence" value="ECO:0007669"/>
    <property type="project" value="InterPro"/>
</dbReference>
<dbReference type="GO" id="GO:0033567">
    <property type="term" value="P:DNA replication, Okazaki fragment processing"/>
    <property type="evidence" value="ECO:0007669"/>
    <property type="project" value="InterPro"/>
</dbReference>
<dbReference type="Gene3D" id="3.40.50.1010">
    <property type="entry name" value="5'-nuclease"/>
    <property type="match status" value="1"/>
</dbReference>
<dbReference type="SUPFAM" id="SSF88723">
    <property type="entry name" value="PIN domain-like"/>
    <property type="match status" value="1"/>
</dbReference>
<evidence type="ECO:0000256" key="3">
    <source>
        <dbReference type="ARBA" id="ARBA00023125"/>
    </source>
</evidence>
<dbReference type="SUPFAM" id="SSF47807">
    <property type="entry name" value="5' to 3' exonuclease, C-terminal subdomain"/>
    <property type="match status" value="1"/>
</dbReference>
<evidence type="ECO:0000259" key="4">
    <source>
        <dbReference type="SMART" id="SM00475"/>
    </source>
</evidence>
<feature type="domain" description="5'-3' exonuclease" evidence="4">
    <location>
        <begin position="12"/>
        <end position="274"/>
    </location>
</feature>
<proteinExistence type="predicted"/>
<dbReference type="GO" id="GO:0003887">
    <property type="term" value="F:DNA-directed DNA polymerase activity"/>
    <property type="evidence" value="ECO:0007669"/>
    <property type="project" value="UniProtKB-EC"/>
</dbReference>
<dbReference type="CDD" id="cd09859">
    <property type="entry name" value="PIN_53EXO"/>
    <property type="match status" value="1"/>
</dbReference>
<dbReference type="GO" id="GO:0003677">
    <property type="term" value="F:DNA binding"/>
    <property type="evidence" value="ECO:0007669"/>
    <property type="project" value="UniProtKB-KW"/>
</dbReference>